<evidence type="ECO:0000256" key="1">
    <source>
        <dbReference type="SAM" id="Phobius"/>
    </source>
</evidence>
<dbReference type="STRING" id="568860.SAMN05421811_10942"/>
<sequence>MVVSFRDKLLQELRAEAATVVSWESRPAPRPTTRRLVAAAGLAAAVVAVVMVAVPLVSETPAFAVVRNPDGTVTVRINEFVRPKELERRLREEGVRAVIDYVPYGQTCREPRGEIVPQPQRMPLRRLDGPDFWIDPKDFGPDETLVVVMHSADGDPAKSNGGSVGVIRGAVAPCELVPAEFGGVDRE</sequence>
<dbReference type="EMBL" id="FOHX01000009">
    <property type="protein sequence ID" value="SEU27568.1"/>
    <property type="molecule type" value="Genomic_DNA"/>
</dbReference>
<gene>
    <name evidence="2" type="ORF">SAMN05421811_10942</name>
</gene>
<accession>A0A1I0KPI9</accession>
<keyword evidence="1" id="KW-0472">Membrane</keyword>
<evidence type="ECO:0000313" key="3">
    <source>
        <dbReference type="Proteomes" id="UP000199361"/>
    </source>
</evidence>
<keyword evidence="1" id="KW-1133">Transmembrane helix</keyword>
<protein>
    <submittedName>
        <fullName evidence="2">Uncharacterized protein</fullName>
    </submittedName>
</protein>
<keyword evidence="1" id="KW-0812">Transmembrane</keyword>
<dbReference type="RefSeq" id="WP_091086471.1">
    <property type="nucleotide sequence ID" value="NZ_FOHX01000009.1"/>
</dbReference>
<proteinExistence type="predicted"/>
<reference evidence="2 3" key="1">
    <citation type="submission" date="2016-10" db="EMBL/GenBank/DDBJ databases">
        <authorList>
            <person name="de Groot N.N."/>
        </authorList>
    </citation>
    <scope>NUCLEOTIDE SEQUENCE [LARGE SCALE GENOMIC DNA]</scope>
    <source>
        <strain evidence="2 3">CGMCC 4.5598</strain>
    </source>
</reference>
<dbReference type="Proteomes" id="UP000199361">
    <property type="component" value="Unassembled WGS sequence"/>
</dbReference>
<dbReference type="OrthoDB" id="3699588at2"/>
<keyword evidence="3" id="KW-1185">Reference proteome</keyword>
<name>A0A1I0KPI9_9ACTN</name>
<evidence type="ECO:0000313" key="2">
    <source>
        <dbReference type="EMBL" id="SEU27568.1"/>
    </source>
</evidence>
<dbReference type="AlphaFoldDB" id="A0A1I0KPI9"/>
<feature type="transmembrane region" description="Helical" evidence="1">
    <location>
        <begin position="36"/>
        <end position="57"/>
    </location>
</feature>
<organism evidence="2 3">
    <name type="scientific">Nonomuraea wenchangensis</name>
    <dbReference type="NCBI Taxonomy" id="568860"/>
    <lineage>
        <taxon>Bacteria</taxon>
        <taxon>Bacillati</taxon>
        <taxon>Actinomycetota</taxon>
        <taxon>Actinomycetes</taxon>
        <taxon>Streptosporangiales</taxon>
        <taxon>Streptosporangiaceae</taxon>
        <taxon>Nonomuraea</taxon>
    </lineage>
</organism>